<dbReference type="Proteomes" id="UP000216189">
    <property type="component" value="Unassembled WGS sequence"/>
</dbReference>
<name>A0ABX4EIV4_SEGBR</name>
<comment type="caution">
    <text evidence="3">The sequence shown here is derived from an EMBL/GenBank/DDBJ whole genome shotgun (WGS) entry which is preliminary data.</text>
</comment>
<sequence>MNNKNNISDKRPPLIPMLIGTGFGSGFWPWGPGTAGSIVALLGWFALSLLFHNDNSATQQYIIIAFILLFTCLGTWAIRILQPYWGEDPSKVVIDEMVGIWIPLSILQPKDYLGAILALISFRIFDIFKPFGIKTLDHQEGAFWVMADDILAGIYSLIIITIYLQIFRFT</sequence>
<feature type="transmembrane region" description="Helical" evidence="1">
    <location>
        <begin position="63"/>
        <end position="81"/>
    </location>
</feature>
<dbReference type="PIRSF" id="PIRSF006162">
    <property type="entry name" value="PgpA"/>
    <property type="match status" value="1"/>
</dbReference>
<feature type="transmembrane region" description="Helical" evidence="1">
    <location>
        <begin position="143"/>
        <end position="166"/>
    </location>
</feature>
<feature type="transmembrane region" description="Helical" evidence="1">
    <location>
        <begin position="34"/>
        <end position="51"/>
    </location>
</feature>
<keyword evidence="4" id="KW-1185">Reference proteome</keyword>
<dbReference type="InterPro" id="IPR036681">
    <property type="entry name" value="PgpA-like_sf"/>
</dbReference>
<keyword evidence="1" id="KW-0812">Transmembrane</keyword>
<evidence type="ECO:0000313" key="4">
    <source>
        <dbReference type="Proteomes" id="UP000216189"/>
    </source>
</evidence>
<dbReference type="EMBL" id="NPJF01000024">
    <property type="protein sequence ID" value="OYP56196.1"/>
    <property type="molecule type" value="Genomic_DNA"/>
</dbReference>
<gene>
    <name evidence="3" type="ORF">CIK91_04085</name>
</gene>
<protein>
    <submittedName>
        <fullName evidence="3">Phosphatidylglycerophosphatase A</fullName>
    </submittedName>
</protein>
<dbReference type="CDD" id="cd06971">
    <property type="entry name" value="PgpA"/>
    <property type="match status" value="1"/>
</dbReference>
<proteinExistence type="predicted"/>
<dbReference type="RefSeq" id="WP_094448200.1">
    <property type="nucleotide sequence ID" value="NZ_CP091801.1"/>
</dbReference>
<feature type="domain" description="YutG/PgpA" evidence="2">
    <location>
        <begin position="19"/>
        <end position="162"/>
    </location>
</feature>
<dbReference type="PANTHER" id="PTHR36305">
    <property type="entry name" value="PHOSPHATIDYLGLYCEROPHOSPHATASE A"/>
    <property type="match status" value="1"/>
</dbReference>
<evidence type="ECO:0000256" key="1">
    <source>
        <dbReference type="SAM" id="Phobius"/>
    </source>
</evidence>
<evidence type="ECO:0000259" key="2">
    <source>
        <dbReference type="Pfam" id="PF04608"/>
    </source>
</evidence>
<keyword evidence="1" id="KW-1133">Transmembrane helix</keyword>
<evidence type="ECO:0000313" key="3">
    <source>
        <dbReference type="EMBL" id="OYP56196.1"/>
    </source>
</evidence>
<organism evidence="3 4">
    <name type="scientific">Segatella bryantii</name>
    <name type="common">Prevotella bryantii</name>
    <dbReference type="NCBI Taxonomy" id="77095"/>
    <lineage>
        <taxon>Bacteria</taxon>
        <taxon>Pseudomonadati</taxon>
        <taxon>Bacteroidota</taxon>
        <taxon>Bacteroidia</taxon>
        <taxon>Bacteroidales</taxon>
        <taxon>Prevotellaceae</taxon>
        <taxon>Segatella</taxon>
    </lineage>
</organism>
<dbReference type="SUPFAM" id="SSF101307">
    <property type="entry name" value="YutG-like"/>
    <property type="match status" value="1"/>
</dbReference>
<dbReference type="Pfam" id="PF04608">
    <property type="entry name" value="PgpA"/>
    <property type="match status" value="1"/>
</dbReference>
<dbReference type="InterPro" id="IPR007686">
    <property type="entry name" value="YutG/PgpA"/>
</dbReference>
<reference evidence="3 4" key="1">
    <citation type="submission" date="2017-08" db="EMBL/GenBank/DDBJ databases">
        <title>Comparative genomics of non-oral Prevotella species.</title>
        <authorList>
            <person name="Accetto T."/>
            <person name="Nograsek B."/>
            <person name="Avgustin G."/>
        </authorList>
    </citation>
    <scope>NUCLEOTIDE SEQUENCE [LARGE SCALE GENOMIC DNA]</scope>
    <source>
        <strain evidence="3 4">TC1-1</strain>
    </source>
</reference>
<dbReference type="PANTHER" id="PTHR36305:SF1">
    <property type="entry name" value="PHOSPHATIDYLGLYCEROPHOSPHATASE A"/>
    <property type="match status" value="1"/>
</dbReference>
<accession>A0ABX4EIV4</accession>
<dbReference type="InterPro" id="IPR026037">
    <property type="entry name" value="PgpA"/>
</dbReference>
<keyword evidence="1" id="KW-0472">Membrane</keyword>